<dbReference type="Gene3D" id="2.160.20.10">
    <property type="entry name" value="Single-stranded right-handed beta-helix, Pectin lyase-like"/>
    <property type="match status" value="1"/>
</dbReference>
<feature type="domain" description="Right handed beta helix" evidence="2">
    <location>
        <begin position="76"/>
        <end position="219"/>
    </location>
</feature>
<dbReference type="InterPro" id="IPR011050">
    <property type="entry name" value="Pectin_lyase_fold/virulence"/>
</dbReference>
<accession>A0A919P2U0</accession>
<comment type="caution">
    <text evidence="3">The sequence shown here is derived from an EMBL/GenBank/DDBJ whole genome shotgun (WGS) entry which is preliminary data.</text>
</comment>
<evidence type="ECO:0000256" key="1">
    <source>
        <dbReference type="SAM" id="SignalP"/>
    </source>
</evidence>
<reference evidence="3" key="1">
    <citation type="submission" date="2021-01" db="EMBL/GenBank/DDBJ databases">
        <title>Whole genome shotgun sequence of Cellulomonas chitinilytica NBRC 110799.</title>
        <authorList>
            <person name="Komaki H."/>
            <person name="Tamura T."/>
        </authorList>
    </citation>
    <scope>NUCLEOTIDE SEQUENCE</scope>
    <source>
        <strain evidence="3">NBRC 110799</strain>
    </source>
</reference>
<proteinExistence type="predicted"/>
<dbReference type="Proteomes" id="UP000632740">
    <property type="component" value="Unassembled WGS sequence"/>
</dbReference>
<gene>
    <name evidence="3" type="ORF">Cch01nite_30110</name>
</gene>
<feature type="chain" id="PRO_5037010534" description="Right handed beta helix domain-containing protein" evidence="1">
    <location>
        <begin position="26"/>
        <end position="362"/>
    </location>
</feature>
<feature type="signal peptide" evidence="1">
    <location>
        <begin position="1"/>
        <end position="25"/>
    </location>
</feature>
<evidence type="ECO:0000313" key="4">
    <source>
        <dbReference type="Proteomes" id="UP000632740"/>
    </source>
</evidence>
<dbReference type="RefSeq" id="WP_203756710.1">
    <property type="nucleotide sequence ID" value="NZ_BONK01000010.1"/>
</dbReference>
<dbReference type="SUPFAM" id="SSF51126">
    <property type="entry name" value="Pectin lyase-like"/>
    <property type="match status" value="1"/>
</dbReference>
<dbReference type="EMBL" id="BONK01000010">
    <property type="protein sequence ID" value="GIG22287.1"/>
    <property type="molecule type" value="Genomic_DNA"/>
</dbReference>
<name>A0A919P2U0_9CELL</name>
<evidence type="ECO:0000259" key="2">
    <source>
        <dbReference type="Pfam" id="PF13229"/>
    </source>
</evidence>
<dbReference type="InterPro" id="IPR039448">
    <property type="entry name" value="Beta_helix"/>
</dbReference>
<evidence type="ECO:0000313" key="3">
    <source>
        <dbReference type="EMBL" id="GIG22287.1"/>
    </source>
</evidence>
<keyword evidence="4" id="KW-1185">Reference proteome</keyword>
<dbReference type="Pfam" id="PF13229">
    <property type="entry name" value="Beta_helix"/>
    <property type="match status" value="1"/>
</dbReference>
<protein>
    <recommendedName>
        <fullName evidence="2">Right handed beta helix domain-containing protein</fullName>
    </recommendedName>
</protein>
<keyword evidence="1" id="KW-0732">Signal</keyword>
<sequence length="362" mass="36381">MRVPAVLSCLALVSAAVLVAAPASATPARPACGSTLTVDTVLRSDLVCAGDGLTLAADVDLDLRGHTLRSTAGGVGLSVTSTGTAKVTNGTLTGWDTAVRTLVDWDGPGPGPLTVDRVTFRDNGMGIDGNGDGGIGAKSVTVTRSAFTDNRTAAMTAQLIVVTIDRTTFTGNAVGYWGDTGSSVTVTDTGFVRNDRALIATEAGATISRSAFVENPQAVVSGGVVSGITMTDSRLSGSDVAFDGRGASSEISGSTFVGNATAVIVGPFGGTITSSTFRGNQTTVVLDAGEWDEPSAVVRDNTFRLNGDGLRLENAGASVSIGGNDARANTGWGIYAPGATDLGGNTARRNGNAPQCVGVVCS</sequence>
<dbReference type="InterPro" id="IPR012334">
    <property type="entry name" value="Pectin_lyas_fold"/>
</dbReference>
<organism evidence="3 4">
    <name type="scientific">Cellulomonas chitinilytica</name>
    <dbReference type="NCBI Taxonomy" id="398759"/>
    <lineage>
        <taxon>Bacteria</taxon>
        <taxon>Bacillati</taxon>
        <taxon>Actinomycetota</taxon>
        <taxon>Actinomycetes</taxon>
        <taxon>Micrococcales</taxon>
        <taxon>Cellulomonadaceae</taxon>
        <taxon>Cellulomonas</taxon>
    </lineage>
</organism>
<dbReference type="AlphaFoldDB" id="A0A919P2U0"/>